<organism evidence="4">
    <name type="scientific">Pseudarthrobacter sulfonivorans</name>
    <dbReference type="NCBI Taxonomy" id="121292"/>
    <lineage>
        <taxon>Bacteria</taxon>
        <taxon>Bacillati</taxon>
        <taxon>Actinomycetota</taxon>
        <taxon>Actinomycetes</taxon>
        <taxon>Micrococcales</taxon>
        <taxon>Micrococcaceae</taxon>
        <taxon>Pseudarthrobacter</taxon>
    </lineage>
</organism>
<dbReference type="STRING" id="121292.AU252_15710"/>
<dbReference type="InterPro" id="IPR036390">
    <property type="entry name" value="WH_DNA-bd_sf"/>
</dbReference>
<dbReference type="KEGG" id="psul:AU252_15710"/>
<reference evidence="4 5" key="1">
    <citation type="submission" date="2015-12" db="EMBL/GenBank/DDBJ databases">
        <authorList>
            <person name="Shamseldin A."/>
            <person name="Moawad H."/>
            <person name="Abd El-Rahim W.M."/>
            <person name="Sadowsky M.J."/>
        </authorList>
    </citation>
    <scope>NUCLEOTIDE SEQUENCE [LARGE SCALE GENOMIC DNA]</scope>
    <source>
        <strain evidence="4 5">Ar51</strain>
    </source>
</reference>
<accession>A0A0U3QUB8</accession>
<name>A0A0U3QUB8_9MICC</name>
<dbReference type="InterPro" id="IPR036388">
    <property type="entry name" value="WH-like_DNA-bd_sf"/>
</dbReference>
<evidence type="ECO:0000259" key="3">
    <source>
        <dbReference type="PROSITE" id="PS51459"/>
    </source>
</evidence>
<proteinExistence type="predicted"/>
<dbReference type="Pfam" id="PF08279">
    <property type="entry name" value="HTH_11"/>
    <property type="match status" value="1"/>
</dbReference>
<dbReference type="SUPFAM" id="SSF46785">
    <property type="entry name" value="Winged helix' DNA-binding domain"/>
    <property type="match status" value="1"/>
</dbReference>
<protein>
    <submittedName>
        <fullName evidence="4">Cell filamentation protein Fic</fullName>
    </submittedName>
</protein>
<dbReference type="PANTHER" id="PTHR13504">
    <property type="entry name" value="FIDO DOMAIN-CONTAINING PROTEIN DDB_G0283145"/>
    <property type="match status" value="1"/>
</dbReference>
<evidence type="ECO:0000256" key="1">
    <source>
        <dbReference type="PIRSR" id="PIRSR640198-1"/>
    </source>
</evidence>
<dbReference type="GO" id="GO:0005524">
    <property type="term" value="F:ATP binding"/>
    <property type="evidence" value="ECO:0007669"/>
    <property type="project" value="UniProtKB-KW"/>
</dbReference>
<dbReference type="Proteomes" id="UP000065151">
    <property type="component" value="Chromosome"/>
</dbReference>
<dbReference type="PANTHER" id="PTHR13504:SF38">
    <property type="entry name" value="FIDO DOMAIN-CONTAINING PROTEIN"/>
    <property type="match status" value="1"/>
</dbReference>
<dbReference type="InterPro" id="IPR003812">
    <property type="entry name" value="Fido"/>
</dbReference>
<dbReference type="InterPro" id="IPR036597">
    <property type="entry name" value="Fido-like_dom_sf"/>
</dbReference>
<dbReference type="InterPro" id="IPR040198">
    <property type="entry name" value="Fido_containing"/>
</dbReference>
<dbReference type="CDD" id="cd00090">
    <property type="entry name" value="HTH_ARSR"/>
    <property type="match status" value="1"/>
</dbReference>
<dbReference type="Gene3D" id="1.10.3290.10">
    <property type="entry name" value="Fido-like domain"/>
    <property type="match status" value="1"/>
</dbReference>
<dbReference type="Gene3D" id="1.10.10.10">
    <property type="entry name" value="Winged helix-like DNA-binding domain superfamily/Winged helix DNA-binding domain"/>
    <property type="match status" value="1"/>
</dbReference>
<evidence type="ECO:0000313" key="4">
    <source>
        <dbReference type="EMBL" id="ALV44004.1"/>
    </source>
</evidence>
<dbReference type="Pfam" id="PF02661">
    <property type="entry name" value="Fic"/>
    <property type="match status" value="1"/>
</dbReference>
<evidence type="ECO:0000256" key="2">
    <source>
        <dbReference type="PIRSR" id="PIRSR640198-2"/>
    </source>
</evidence>
<keyword evidence="2" id="KW-0067">ATP-binding</keyword>
<feature type="binding site" evidence="2">
    <location>
        <begin position="172"/>
        <end position="179"/>
    </location>
    <ligand>
        <name>ATP</name>
        <dbReference type="ChEBI" id="CHEBI:30616"/>
    </ligand>
</feature>
<dbReference type="SUPFAM" id="SSF140931">
    <property type="entry name" value="Fic-like"/>
    <property type="match status" value="1"/>
</dbReference>
<dbReference type="EMBL" id="CP013747">
    <property type="protein sequence ID" value="ALV44004.1"/>
    <property type="molecule type" value="Genomic_DNA"/>
</dbReference>
<dbReference type="InterPro" id="IPR011991">
    <property type="entry name" value="ArsR-like_HTH"/>
</dbReference>
<keyword evidence="2" id="KW-0547">Nucleotide-binding</keyword>
<dbReference type="InterPro" id="IPR013196">
    <property type="entry name" value="HTH_11"/>
</dbReference>
<dbReference type="PROSITE" id="PS51459">
    <property type="entry name" value="FIDO"/>
    <property type="match status" value="1"/>
</dbReference>
<gene>
    <name evidence="4" type="ORF">AU252_15710</name>
</gene>
<sequence length="342" mass="37192">MTAAVEDAALAIRDFDHDFGGDVAPFSAILLRTESVSSSQIENVTANARSIGMAELGDDSKRNATLVVDNVAAMNAALAAADSLETVTVLEMHRALMRHADPRGAGRFREEPVWIGTSSLSPAGADFVAPDSRRVPELMDDLMDYVGRNDVQILAQSAIAHAQFETIHPFTDGNGRTGRALLHAMLRNKGLTRTVTVPVSAGLLNDVSGYHDALTAYRKGEPDAIILLTAEATFRAINNGRQLAGDITAARERWKEAIKARKDAAAWTIADLLARQPVVNAELLEERLGISPATIWRQMQVLEEAGVVQGFDKFKRGRHWRSDEILAALDSFADRSGRRVRS</sequence>
<dbReference type="AlphaFoldDB" id="A0A0U3QUB8"/>
<evidence type="ECO:0000313" key="5">
    <source>
        <dbReference type="Proteomes" id="UP000065151"/>
    </source>
</evidence>
<feature type="domain" description="Fido" evidence="3">
    <location>
        <begin position="84"/>
        <end position="231"/>
    </location>
</feature>
<feature type="active site" evidence="1">
    <location>
        <position position="168"/>
    </location>
</feature>